<dbReference type="PANTHER" id="PTHR42832">
    <property type="entry name" value="AMINO ACID AMINOTRANSFERASE"/>
    <property type="match status" value="1"/>
</dbReference>
<dbReference type="AlphaFoldDB" id="A0A0A1YJ99"/>
<dbReference type="InterPro" id="IPR015422">
    <property type="entry name" value="PyrdxlP-dep_Trfase_small"/>
</dbReference>
<dbReference type="PANTHER" id="PTHR42832:SF3">
    <property type="entry name" value="L-GLUTAMINE--4-(METHYLSULFANYL)-2-OXOBUTANOATE AMINOTRANSFERASE"/>
    <property type="match status" value="1"/>
</dbReference>
<evidence type="ECO:0000256" key="1">
    <source>
        <dbReference type="ARBA" id="ARBA00001933"/>
    </source>
</evidence>
<dbReference type="InterPro" id="IPR015421">
    <property type="entry name" value="PyrdxlP-dep_Trfase_major"/>
</dbReference>
<evidence type="ECO:0000313" key="6">
    <source>
        <dbReference type="Proteomes" id="UP000030063"/>
    </source>
</evidence>
<dbReference type="Gene3D" id="3.90.1150.10">
    <property type="entry name" value="Aspartate Aminotransferase, domain 1"/>
    <property type="match status" value="1"/>
</dbReference>
<dbReference type="NCBIfam" id="TIGR03538">
    <property type="entry name" value="DapC_gpp"/>
    <property type="match status" value="1"/>
</dbReference>
<accession>A0A0A1YJ99</accession>
<dbReference type="RefSeq" id="WP_025165198.1">
    <property type="nucleotide sequence ID" value="NZ_AWSQ01000002.1"/>
</dbReference>
<evidence type="ECO:0000256" key="3">
    <source>
        <dbReference type="ARBA" id="ARBA00022679"/>
    </source>
</evidence>
<dbReference type="GO" id="GO:0009016">
    <property type="term" value="F:succinyldiaminopimelate transaminase activity"/>
    <property type="evidence" value="ECO:0007669"/>
    <property type="project" value="InterPro"/>
</dbReference>
<dbReference type="Gene3D" id="3.40.640.10">
    <property type="entry name" value="Type I PLP-dependent aspartate aminotransferase-like (Major domain)"/>
    <property type="match status" value="1"/>
</dbReference>
<comment type="caution">
    <text evidence="5">The sequence shown here is derived from an EMBL/GenBank/DDBJ whole genome shotgun (WGS) entry which is preliminary data.</text>
</comment>
<evidence type="ECO:0000313" key="5">
    <source>
        <dbReference type="EMBL" id="KFX69945.1"/>
    </source>
</evidence>
<organism evidence="5 6">
    <name type="scientific">Pseudomonas taeanensis MS-3</name>
    <dbReference type="NCBI Taxonomy" id="1395571"/>
    <lineage>
        <taxon>Bacteria</taxon>
        <taxon>Pseudomonadati</taxon>
        <taxon>Pseudomonadota</taxon>
        <taxon>Gammaproteobacteria</taxon>
        <taxon>Pseudomonadales</taxon>
        <taxon>Pseudomonadaceae</taxon>
        <taxon>Pseudomonas</taxon>
    </lineage>
</organism>
<reference evidence="5 6" key="1">
    <citation type="journal article" date="2014" name="Genome Announc.">
        <title>Draft Genome Sequence of Petroleum Oil-Degrading Marine Bacterium Pseudomonas taeanensis Strain MS-3, Isolated from a Crude Oil-Contaminated Seashore.</title>
        <authorList>
            <person name="Lee S.Y."/>
            <person name="Kim S.H."/>
            <person name="Lee D.G."/>
            <person name="Shin S."/>
            <person name="Yun S.H."/>
            <person name="Choi C.W."/>
            <person name="Chung Y.H."/>
            <person name="Choi J.S."/>
            <person name="Kahng H.Y."/>
            <person name="Kim S.I."/>
        </authorList>
    </citation>
    <scope>NUCLEOTIDE SEQUENCE [LARGE SCALE GENOMIC DNA]</scope>
    <source>
        <strain evidence="5 6">MS-3</strain>
    </source>
</reference>
<dbReference type="STRING" id="1395571.TMS3_0110575"/>
<name>A0A0A1YJ99_9PSED</name>
<proteinExistence type="predicted"/>
<protein>
    <submittedName>
        <fullName evidence="5">Succinyldiaminopimelate aminotransferase</fullName>
    </submittedName>
</protein>
<comment type="cofactor">
    <cofactor evidence="1">
        <name>pyridoxal 5'-phosphate</name>
        <dbReference type="ChEBI" id="CHEBI:597326"/>
    </cofactor>
</comment>
<sequence>MNQALNDLQPYPFEKLRALLAEAQPPSDKKAIALSIGEPKHRSPAFVAEALAANLDQLAVYPTTLGSAALRVAIANWCSRRFNLPAGALDPARHVLPVNGTREALFAFTQTVVQRSTADQAPGLVVSPNPFYQIYEGAALLAGAQPHYLPCLEEFGFNPDFDAVSADVWHRCQILFLCSPGNPTGALIPVQTLKKLIQLADEFDFVIAADECYSELYFDEANPPAGLLTACAELGRDDFKRCVVFHSLSKRSNLPGLRSGFVAGDADILKSFLLYRTYHGCAMPVQTQLASVAAWNDEVHVRANRALYREKFDAVLAILDGVLEVQRPDGGFYLWAKTPTDDETFTRELYAREHVTVVPGSYLSRNVDGVNPGANRVRMALVAPLAECVEAAERIRAFVTNSNTVKNLKSL</sequence>
<dbReference type="CDD" id="cd00609">
    <property type="entry name" value="AAT_like"/>
    <property type="match status" value="1"/>
</dbReference>
<dbReference type="OrthoDB" id="9813612at2"/>
<dbReference type="GO" id="GO:0009089">
    <property type="term" value="P:lysine biosynthetic process via diaminopimelate"/>
    <property type="evidence" value="ECO:0007669"/>
    <property type="project" value="InterPro"/>
</dbReference>
<dbReference type="GO" id="GO:0030170">
    <property type="term" value="F:pyridoxal phosphate binding"/>
    <property type="evidence" value="ECO:0007669"/>
    <property type="project" value="InterPro"/>
</dbReference>
<dbReference type="InterPro" id="IPR004839">
    <property type="entry name" value="Aminotransferase_I/II_large"/>
</dbReference>
<keyword evidence="2 5" id="KW-0032">Aminotransferase</keyword>
<keyword evidence="3 5" id="KW-0808">Transferase</keyword>
<dbReference type="SUPFAM" id="SSF53383">
    <property type="entry name" value="PLP-dependent transferases"/>
    <property type="match status" value="1"/>
</dbReference>
<dbReference type="InterPro" id="IPR019878">
    <property type="entry name" value="DapC_beta/gammaproteobac"/>
</dbReference>
<dbReference type="eggNOG" id="COG0436">
    <property type="taxonomic scope" value="Bacteria"/>
</dbReference>
<dbReference type="InterPro" id="IPR015424">
    <property type="entry name" value="PyrdxlP-dep_Trfase"/>
</dbReference>
<gene>
    <name evidence="5" type="ORF">TMS3_0110575</name>
</gene>
<dbReference type="InterPro" id="IPR050881">
    <property type="entry name" value="LL-DAP_aminotransferase"/>
</dbReference>
<dbReference type="Pfam" id="PF00155">
    <property type="entry name" value="Aminotran_1_2"/>
    <property type="match status" value="1"/>
</dbReference>
<evidence type="ECO:0000256" key="2">
    <source>
        <dbReference type="ARBA" id="ARBA00022576"/>
    </source>
</evidence>
<evidence type="ECO:0000259" key="4">
    <source>
        <dbReference type="Pfam" id="PF00155"/>
    </source>
</evidence>
<dbReference type="EMBL" id="AWSQ01000002">
    <property type="protein sequence ID" value="KFX69945.1"/>
    <property type="molecule type" value="Genomic_DNA"/>
</dbReference>
<keyword evidence="6" id="KW-1185">Reference proteome</keyword>
<dbReference type="Proteomes" id="UP000030063">
    <property type="component" value="Unassembled WGS sequence"/>
</dbReference>
<feature type="domain" description="Aminotransferase class I/classII large" evidence="4">
    <location>
        <begin position="30"/>
        <end position="395"/>
    </location>
</feature>